<dbReference type="InterPro" id="IPR010982">
    <property type="entry name" value="Lambda_DNA-bd_dom_sf"/>
</dbReference>
<sequence>MNALGEKIMISRKVKGLSLRELGNRIGMSHSQLSRVERGVSNPSNSLLKKIADELELKVEELLLLNNPDSLIIETKDINLKNKIKSISIRRYEVFVRDNFICQACGLSAPSTQLIVANIIPFSLGGESTIENSITLCSDCHIGRNNHLSKFGLEDDVFVKRFNIDINDFID</sequence>
<accession>A0A318TE54</accession>
<dbReference type="GO" id="GO:0005829">
    <property type="term" value="C:cytosol"/>
    <property type="evidence" value="ECO:0007669"/>
    <property type="project" value="TreeGrafter"/>
</dbReference>
<dbReference type="OrthoDB" id="34624at2"/>
<dbReference type="Pfam" id="PF01381">
    <property type="entry name" value="HTH_3"/>
    <property type="match status" value="1"/>
</dbReference>
<keyword evidence="1" id="KW-0238">DNA-binding</keyword>
<dbReference type="InterPro" id="IPR050807">
    <property type="entry name" value="TransReg_Diox_bact_type"/>
</dbReference>
<gene>
    <name evidence="3" type="ORF">BJ095_1483</name>
</gene>
<dbReference type="GO" id="GO:0003700">
    <property type="term" value="F:DNA-binding transcription factor activity"/>
    <property type="evidence" value="ECO:0007669"/>
    <property type="project" value="TreeGrafter"/>
</dbReference>
<dbReference type="GO" id="GO:0008270">
    <property type="term" value="F:zinc ion binding"/>
    <property type="evidence" value="ECO:0007669"/>
    <property type="project" value="InterPro"/>
</dbReference>
<keyword evidence="4" id="KW-1185">Reference proteome</keyword>
<dbReference type="CDD" id="cd00085">
    <property type="entry name" value="HNHc"/>
    <property type="match status" value="1"/>
</dbReference>
<dbReference type="InterPro" id="IPR001387">
    <property type="entry name" value="Cro/C1-type_HTH"/>
</dbReference>
<keyword evidence="3" id="KW-0540">Nuclease</keyword>
<dbReference type="AlphaFoldDB" id="A0A318TE54"/>
<comment type="caution">
    <text evidence="3">The sequence shown here is derived from an EMBL/GenBank/DDBJ whole genome shotgun (WGS) entry which is preliminary data.</text>
</comment>
<dbReference type="PANTHER" id="PTHR46797:SF1">
    <property type="entry name" value="METHYLPHOSPHONATE SYNTHASE"/>
    <property type="match status" value="1"/>
</dbReference>
<dbReference type="PANTHER" id="PTHR46797">
    <property type="entry name" value="HTH-TYPE TRANSCRIPTIONAL REGULATOR"/>
    <property type="match status" value="1"/>
</dbReference>
<protein>
    <submittedName>
        <fullName evidence="3">HNH endonuclease</fullName>
    </submittedName>
</protein>
<dbReference type="SMART" id="SM00530">
    <property type="entry name" value="HTH_XRE"/>
    <property type="match status" value="1"/>
</dbReference>
<reference evidence="3 4" key="1">
    <citation type="submission" date="2018-06" db="EMBL/GenBank/DDBJ databases">
        <title>Genomic Encyclopedia of Archaeal and Bacterial Type Strains, Phase II (KMG-II): from individual species to whole genera.</title>
        <authorList>
            <person name="Goeker M."/>
        </authorList>
    </citation>
    <scope>NUCLEOTIDE SEQUENCE [LARGE SCALE GENOMIC DNA]</scope>
    <source>
        <strain evidence="3 4">KACC 16626</strain>
    </source>
</reference>
<name>A0A318TE54_9BACL</name>
<dbReference type="Gene3D" id="1.10.260.40">
    <property type="entry name" value="lambda repressor-like DNA-binding domains"/>
    <property type="match status" value="1"/>
</dbReference>
<evidence type="ECO:0000313" key="3">
    <source>
        <dbReference type="EMBL" id="PYF02077.1"/>
    </source>
</evidence>
<feature type="domain" description="HTH cro/C1-type" evidence="2">
    <location>
        <begin position="12"/>
        <end position="62"/>
    </location>
</feature>
<dbReference type="GO" id="GO:0004519">
    <property type="term" value="F:endonuclease activity"/>
    <property type="evidence" value="ECO:0007669"/>
    <property type="project" value="UniProtKB-KW"/>
</dbReference>
<dbReference type="RefSeq" id="WP_107934912.1">
    <property type="nucleotide sequence ID" value="NZ_CP085009.1"/>
</dbReference>
<dbReference type="PROSITE" id="PS50943">
    <property type="entry name" value="HTH_CROC1"/>
    <property type="match status" value="1"/>
</dbReference>
<dbReference type="InterPro" id="IPR003615">
    <property type="entry name" value="HNH_nuc"/>
</dbReference>
<keyword evidence="3" id="KW-0255">Endonuclease</keyword>
<evidence type="ECO:0000313" key="4">
    <source>
        <dbReference type="Proteomes" id="UP000247416"/>
    </source>
</evidence>
<dbReference type="SMART" id="SM00507">
    <property type="entry name" value="HNHc"/>
    <property type="match status" value="1"/>
</dbReference>
<dbReference type="Proteomes" id="UP000247416">
    <property type="component" value="Unassembled WGS sequence"/>
</dbReference>
<dbReference type="GO" id="GO:0003677">
    <property type="term" value="F:DNA binding"/>
    <property type="evidence" value="ECO:0007669"/>
    <property type="project" value="UniProtKB-KW"/>
</dbReference>
<evidence type="ECO:0000256" key="1">
    <source>
        <dbReference type="ARBA" id="ARBA00023125"/>
    </source>
</evidence>
<organism evidence="3 4">
    <name type="scientific">Ureibacillus chungkukjangi</name>
    <dbReference type="NCBI Taxonomy" id="1202712"/>
    <lineage>
        <taxon>Bacteria</taxon>
        <taxon>Bacillati</taxon>
        <taxon>Bacillota</taxon>
        <taxon>Bacilli</taxon>
        <taxon>Bacillales</taxon>
        <taxon>Caryophanaceae</taxon>
        <taxon>Ureibacillus</taxon>
    </lineage>
</organism>
<dbReference type="InterPro" id="IPR002711">
    <property type="entry name" value="HNH"/>
</dbReference>
<dbReference type="SUPFAM" id="SSF47413">
    <property type="entry name" value="lambda repressor-like DNA-binding domains"/>
    <property type="match status" value="1"/>
</dbReference>
<proteinExistence type="predicted"/>
<dbReference type="EMBL" id="QJTJ01000048">
    <property type="protein sequence ID" value="PYF02077.1"/>
    <property type="molecule type" value="Genomic_DNA"/>
</dbReference>
<dbReference type="Gene3D" id="1.10.30.50">
    <property type="match status" value="1"/>
</dbReference>
<dbReference type="Pfam" id="PF01844">
    <property type="entry name" value="HNH"/>
    <property type="match status" value="1"/>
</dbReference>
<dbReference type="CDD" id="cd00093">
    <property type="entry name" value="HTH_XRE"/>
    <property type="match status" value="1"/>
</dbReference>
<keyword evidence="3" id="KW-0378">Hydrolase</keyword>
<evidence type="ECO:0000259" key="2">
    <source>
        <dbReference type="PROSITE" id="PS50943"/>
    </source>
</evidence>